<reference evidence="5" key="2">
    <citation type="submission" date="2020-04" db="EMBL/GenBank/DDBJ databases">
        <authorList>
            <consortium name="NCBI Genome Project"/>
        </authorList>
    </citation>
    <scope>NUCLEOTIDE SEQUENCE</scope>
    <source>
        <strain evidence="5">CBS 304.34</strain>
    </source>
</reference>
<dbReference type="RefSeq" id="XP_033580779.1">
    <property type="nucleotide sequence ID" value="XM_033727106.1"/>
</dbReference>
<dbReference type="EMBL" id="MU003695">
    <property type="protein sequence ID" value="KAF2813815.1"/>
    <property type="molecule type" value="Genomic_DNA"/>
</dbReference>
<feature type="compositionally biased region" description="Low complexity" evidence="1">
    <location>
        <begin position="7"/>
        <end position="133"/>
    </location>
</feature>
<dbReference type="Gene3D" id="3.50.4.10">
    <property type="entry name" value="Hepatocyte Growth Factor"/>
    <property type="match status" value="2"/>
</dbReference>
<dbReference type="AlphaFoldDB" id="A0A6A6Z0Y0"/>
<feature type="domain" description="Apple" evidence="2">
    <location>
        <begin position="308"/>
        <end position="357"/>
    </location>
</feature>
<dbReference type="InterPro" id="IPR003609">
    <property type="entry name" value="Pan_app"/>
</dbReference>
<evidence type="ECO:0000256" key="1">
    <source>
        <dbReference type="SAM" id="MobiDB-lite"/>
    </source>
</evidence>
<protein>
    <recommendedName>
        <fullName evidence="2">Apple domain-containing protein</fullName>
    </recommendedName>
</protein>
<evidence type="ECO:0000313" key="3">
    <source>
        <dbReference type="EMBL" id="KAF2813815.1"/>
    </source>
</evidence>
<evidence type="ECO:0000313" key="4">
    <source>
        <dbReference type="Proteomes" id="UP000504636"/>
    </source>
</evidence>
<sequence>MPPQVKTSTSTKALSSSVSSSSSSKTSSSTSPSSSSSKTSSVVVTPSSTSHSSSASSSSSTSSSAVVSSSSSTFHSSSATSSSSISSFAVVTSSSSTSHSSSSSSSSSTSSSTAVTSSSSTSHSSNAVSSSSTSSSAAVTSSSSTSHSSSVVSPTSASSTLSISLSSTSVSSSTTTSACAIQTNWVDYPNTDYWGTDDPSSPQVISTLAECKAACEALKICVAVSWLPSTNGGPSFCYLKDSVTNEVADTSAGQIGAKKVVTSCPVSAISSSSSSLVPTVTSTSSATPLPTTGCISTTGGNWMITPDTDYWGTDDTSSPQQVTTFDGCIATCNSLPNCVAVSYLPSTNGGASFCYLKDSVTNTVPETGVGQIGAKKVTSCPGQSSSFSSVVSTTISSSFTTSTMAITTTSPTRTISVAPHTSDDIRSACECLGLEPTTGSTTVTETSTVYTSAAAVTTPA</sequence>
<name>A0A6A6Z0Y0_9PEZI</name>
<dbReference type="Pfam" id="PF14295">
    <property type="entry name" value="PAN_4"/>
    <property type="match status" value="2"/>
</dbReference>
<keyword evidence="4" id="KW-1185">Reference proteome</keyword>
<organism evidence="3">
    <name type="scientific">Mytilinidion resinicola</name>
    <dbReference type="NCBI Taxonomy" id="574789"/>
    <lineage>
        <taxon>Eukaryota</taxon>
        <taxon>Fungi</taxon>
        <taxon>Dikarya</taxon>
        <taxon>Ascomycota</taxon>
        <taxon>Pezizomycotina</taxon>
        <taxon>Dothideomycetes</taxon>
        <taxon>Pleosporomycetidae</taxon>
        <taxon>Mytilinidiales</taxon>
        <taxon>Mytilinidiaceae</taxon>
        <taxon>Mytilinidion</taxon>
    </lineage>
</organism>
<evidence type="ECO:0000313" key="5">
    <source>
        <dbReference type="RefSeq" id="XP_033580779.1"/>
    </source>
</evidence>
<reference evidence="5" key="3">
    <citation type="submission" date="2025-04" db="UniProtKB">
        <authorList>
            <consortium name="RefSeq"/>
        </authorList>
    </citation>
    <scope>IDENTIFICATION</scope>
    <source>
        <strain evidence="5">CBS 304.34</strain>
    </source>
</reference>
<dbReference type="Proteomes" id="UP000504636">
    <property type="component" value="Unplaced"/>
</dbReference>
<proteinExistence type="predicted"/>
<reference evidence="3 5" key="1">
    <citation type="journal article" date="2020" name="Stud. Mycol.">
        <title>101 Dothideomycetes genomes: a test case for predicting lifestyles and emergence of pathogens.</title>
        <authorList>
            <person name="Haridas S."/>
            <person name="Albert R."/>
            <person name="Binder M."/>
            <person name="Bloem J."/>
            <person name="Labutti K."/>
            <person name="Salamov A."/>
            <person name="Andreopoulos B."/>
            <person name="Baker S."/>
            <person name="Barry K."/>
            <person name="Bills G."/>
            <person name="Bluhm B."/>
            <person name="Cannon C."/>
            <person name="Castanera R."/>
            <person name="Culley D."/>
            <person name="Daum C."/>
            <person name="Ezra D."/>
            <person name="Gonzalez J."/>
            <person name="Henrissat B."/>
            <person name="Kuo A."/>
            <person name="Liang C."/>
            <person name="Lipzen A."/>
            <person name="Lutzoni F."/>
            <person name="Magnuson J."/>
            <person name="Mondo S."/>
            <person name="Nolan M."/>
            <person name="Ohm R."/>
            <person name="Pangilinan J."/>
            <person name="Park H.-J."/>
            <person name="Ramirez L."/>
            <person name="Alfaro M."/>
            <person name="Sun H."/>
            <person name="Tritt A."/>
            <person name="Yoshinaga Y."/>
            <person name="Zwiers L.-H."/>
            <person name="Turgeon B."/>
            <person name="Goodwin S."/>
            <person name="Spatafora J."/>
            <person name="Crous P."/>
            <person name="Grigoriev I."/>
        </authorList>
    </citation>
    <scope>NUCLEOTIDE SEQUENCE</scope>
    <source>
        <strain evidence="3 5">CBS 304.34</strain>
    </source>
</reference>
<evidence type="ECO:0000259" key="2">
    <source>
        <dbReference type="Pfam" id="PF14295"/>
    </source>
</evidence>
<accession>A0A6A6Z0Y0</accession>
<dbReference type="GeneID" id="54467999"/>
<feature type="region of interest" description="Disordered" evidence="1">
    <location>
        <begin position="1"/>
        <end position="133"/>
    </location>
</feature>
<gene>
    <name evidence="3 5" type="ORF">BDZ99DRAFT_553773</name>
</gene>
<dbReference type="OrthoDB" id="160645at2759"/>
<feature type="domain" description="Apple" evidence="2">
    <location>
        <begin position="191"/>
        <end position="240"/>
    </location>
</feature>